<dbReference type="PROSITE" id="PS50088">
    <property type="entry name" value="ANK_REPEAT"/>
    <property type="match status" value="1"/>
</dbReference>
<name>A0A6A5YIP1_9PLEO</name>
<evidence type="ECO:0000256" key="2">
    <source>
        <dbReference type="ARBA" id="ARBA00023043"/>
    </source>
</evidence>
<dbReference type="EMBL" id="ML977367">
    <property type="protein sequence ID" value="KAF2106081.1"/>
    <property type="molecule type" value="Genomic_DNA"/>
</dbReference>
<dbReference type="Gene3D" id="1.25.40.20">
    <property type="entry name" value="Ankyrin repeat-containing domain"/>
    <property type="match status" value="1"/>
</dbReference>
<organism evidence="4 5">
    <name type="scientific">Lophiotrema nucula</name>
    <dbReference type="NCBI Taxonomy" id="690887"/>
    <lineage>
        <taxon>Eukaryota</taxon>
        <taxon>Fungi</taxon>
        <taxon>Dikarya</taxon>
        <taxon>Ascomycota</taxon>
        <taxon>Pezizomycotina</taxon>
        <taxon>Dothideomycetes</taxon>
        <taxon>Pleosporomycetidae</taxon>
        <taxon>Pleosporales</taxon>
        <taxon>Lophiotremataceae</taxon>
        <taxon>Lophiotrema</taxon>
    </lineage>
</organism>
<dbReference type="InterPro" id="IPR002110">
    <property type="entry name" value="Ankyrin_rpt"/>
</dbReference>
<accession>A0A6A5YIP1</accession>
<evidence type="ECO:0000313" key="5">
    <source>
        <dbReference type="Proteomes" id="UP000799770"/>
    </source>
</evidence>
<keyword evidence="1" id="KW-0677">Repeat</keyword>
<feature type="repeat" description="ANK" evidence="3">
    <location>
        <begin position="22"/>
        <end position="54"/>
    </location>
</feature>
<dbReference type="Proteomes" id="UP000799770">
    <property type="component" value="Unassembled WGS sequence"/>
</dbReference>
<evidence type="ECO:0000313" key="4">
    <source>
        <dbReference type="EMBL" id="KAF2106081.1"/>
    </source>
</evidence>
<keyword evidence="5" id="KW-1185">Reference proteome</keyword>
<dbReference type="PROSITE" id="PS50297">
    <property type="entry name" value="ANK_REP_REGION"/>
    <property type="match status" value="1"/>
</dbReference>
<gene>
    <name evidence="4" type="ORF">BDV96DRAFT_458418</name>
</gene>
<dbReference type="SUPFAM" id="SSF48403">
    <property type="entry name" value="Ankyrin repeat"/>
    <property type="match status" value="1"/>
</dbReference>
<evidence type="ECO:0000256" key="3">
    <source>
        <dbReference type="PROSITE-ProRule" id="PRU00023"/>
    </source>
</evidence>
<reference evidence="4" key="1">
    <citation type="journal article" date="2020" name="Stud. Mycol.">
        <title>101 Dothideomycetes genomes: a test case for predicting lifestyles and emergence of pathogens.</title>
        <authorList>
            <person name="Haridas S."/>
            <person name="Albert R."/>
            <person name="Binder M."/>
            <person name="Bloem J."/>
            <person name="Labutti K."/>
            <person name="Salamov A."/>
            <person name="Andreopoulos B."/>
            <person name="Baker S."/>
            <person name="Barry K."/>
            <person name="Bills G."/>
            <person name="Bluhm B."/>
            <person name="Cannon C."/>
            <person name="Castanera R."/>
            <person name="Culley D."/>
            <person name="Daum C."/>
            <person name="Ezra D."/>
            <person name="Gonzalez J."/>
            <person name="Henrissat B."/>
            <person name="Kuo A."/>
            <person name="Liang C."/>
            <person name="Lipzen A."/>
            <person name="Lutzoni F."/>
            <person name="Magnuson J."/>
            <person name="Mondo S."/>
            <person name="Nolan M."/>
            <person name="Ohm R."/>
            <person name="Pangilinan J."/>
            <person name="Park H.-J."/>
            <person name="Ramirez L."/>
            <person name="Alfaro M."/>
            <person name="Sun H."/>
            <person name="Tritt A."/>
            <person name="Yoshinaga Y."/>
            <person name="Zwiers L.-H."/>
            <person name="Turgeon B."/>
            <person name="Goodwin S."/>
            <person name="Spatafora J."/>
            <person name="Crous P."/>
            <person name="Grigoriev I."/>
        </authorList>
    </citation>
    <scope>NUCLEOTIDE SEQUENCE</scope>
    <source>
        <strain evidence="4">CBS 627.86</strain>
    </source>
</reference>
<keyword evidence="2 3" id="KW-0040">ANK repeat</keyword>
<dbReference type="PANTHER" id="PTHR24198:SF165">
    <property type="entry name" value="ANKYRIN REPEAT-CONTAINING PROTEIN-RELATED"/>
    <property type="match status" value="1"/>
</dbReference>
<dbReference type="InterPro" id="IPR036770">
    <property type="entry name" value="Ankyrin_rpt-contain_sf"/>
</dbReference>
<dbReference type="AlphaFoldDB" id="A0A6A5YIP1"/>
<dbReference type="OrthoDB" id="427518at2759"/>
<evidence type="ECO:0000256" key="1">
    <source>
        <dbReference type="ARBA" id="ARBA00022737"/>
    </source>
</evidence>
<feature type="non-terminal residue" evidence="4">
    <location>
        <position position="1"/>
    </location>
</feature>
<dbReference type="PANTHER" id="PTHR24198">
    <property type="entry name" value="ANKYRIN REPEAT AND PROTEIN KINASE DOMAIN-CONTAINING PROTEIN"/>
    <property type="match status" value="1"/>
</dbReference>
<proteinExistence type="predicted"/>
<dbReference type="Pfam" id="PF12796">
    <property type="entry name" value="Ank_2"/>
    <property type="match status" value="1"/>
</dbReference>
<feature type="non-terminal residue" evidence="4">
    <location>
        <position position="126"/>
    </location>
</feature>
<protein>
    <submittedName>
        <fullName evidence="4">Ankyrin repeat-containing domain protein</fullName>
    </submittedName>
</protein>
<sequence>GHSDLVRFLIEADTGVNLLKGHYCTALQAAVVGGQAHIVSVLLEHGADVNLRAPKDKNAHYGAAISMASSRNRLDSVFELLMKNGANPHCATQTYGLALRHINSYKSKEVIESLLRFRADVNDAGG</sequence>
<dbReference type="SMART" id="SM00248">
    <property type="entry name" value="ANK"/>
    <property type="match status" value="3"/>
</dbReference>